<name>E4MQX9_CAPOC</name>
<accession>E4MQX9</accession>
<dbReference type="AlphaFoldDB" id="E4MQX9"/>
<gene>
    <name evidence="1" type="ORF">HMPREF1977_0789</name>
</gene>
<dbReference type="Proteomes" id="UP000005391">
    <property type="component" value="Unassembled WGS sequence"/>
</dbReference>
<protein>
    <submittedName>
        <fullName evidence="1">Uncharacterized protein</fullName>
    </submittedName>
</protein>
<dbReference type="EMBL" id="AEOH01000020">
    <property type="protein sequence ID" value="EFS97877.1"/>
    <property type="molecule type" value="Genomic_DNA"/>
</dbReference>
<reference evidence="1 2" key="1">
    <citation type="submission" date="2010-10" db="EMBL/GenBank/DDBJ databases">
        <authorList>
            <person name="Muzny D."/>
            <person name="Qin X."/>
            <person name="Deng J."/>
            <person name="Jiang H."/>
            <person name="Liu Y."/>
            <person name="Qu J."/>
            <person name="Song X.-Z."/>
            <person name="Zhang L."/>
            <person name="Thornton R."/>
            <person name="Coyle M."/>
            <person name="Francisco L."/>
            <person name="Jackson L."/>
            <person name="Javaid M."/>
            <person name="Korchina V."/>
            <person name="Kovar C."/>
            <person name="Mata R."/>
            <person name="Mathew T."/>
            <person name="Ngo R."/>
            <person name="Nguyen L."/>
            <person name="Nguyen N."/>
            <person name="Okwuonu G."/>
            <person name="Ongeri F."/>
            <person name="Pham C."/>
            <person name="Simmons D."/>
            <person name="Wilczek-Boney K."/>
            <person name="Hale W."/>
            <person name="Jakkamsetti A."/>
            <person name="Pham P."/>
            <person name="Ruth R."/>
            <person name="San Lucas F."/>
            <person name="Warren J."/>
            <person name="Zhang J."/>
            <person name="Zhao Z."/>
            <person name="Zhou C."/>
            <person name="Zhu D."/>
            <person name="Lee S."/>
            <person name="Bess C."/>
            <person name="Blankenburg K."/>
            <person name="Forbes L."/>
            <person name="Fu Q."/>
            <person name="Gubbala S."/>
            <person name="Hirani K."/>
            <person name="Jayaseelan J.C."/>
            <person name="Lara F."/>
            <person name="Munidasa M."/>
            <person name="Palculict T."/>
            <person name="Patil S."/>
            <person name="Pu L.-L."/>
            <person name="Saada N."/>
            <person name="Tang L."/>
            <person name="Weissenberger G."/>
            <person name="Zhu Y."/>
            <person name="Hemphill L."/>
            <person name="Shang Y."/>
            <person name="Youmans B."/>
            <person name="Ayvaz T."/>
            <person name="Ross M."/>
            <person name="Santibanez J."/>
            <person name="Aqrawi P."/>
            <person name="Gross S."/>
            <person name="Joshi V."/>
            <person name="Fowler G."/>
            <person name="Nazareth L."/>
            <person name="Reid J."/>
            <person name="Worley K."/>
            <person name="Petrosino J."/>
            <person name="Highlander S."/>
            <person name="Gibbs R."/>
        </authorList>
    </citation>
    <scope>NUCLEOTIDE SEQUENCE [LARGE SCALE GENOMIC DNA]</scope>
    <source>
        <strain evidence="1 2">F0287</strain>
    </source>
</reference>
<dbReference type="HOGENOM" id="CLU_3306654_0_0_10"/>
<proteinExistence type="predicted"/>
<sequence>MALKQREVKAKRELKKRMLVDFNFGKVQDENPQTNSGRL</sequence>
<evidence type="ECO:0000313" key="1">
    <source>
        <dbReference type="EMBL" id="EFS97877.1"/>
    </source>
</evidence>
<comment type="caution">
    <text evidence="1">The sequence shown here is derived from an EMBL/GenBank/DDBJ whole genome shotgun (WGS) entry which is preliminary data.</text>
</comment>
<evidence type="ECO:0000313" key="2">
    <source>
        <dbReference type="Proteomes" id="UP000005391"/>
    </source>
</evidence>
<organism evidence="1 2">
    <name type="scientific">Capnocytophaga ochracea F0287</name>
    <dbReference type="NCBI Taxonomy" id="873517"/>
    <lineage>
        <taxon>Bacteria</taxon>
        <taxon>Pseudomonadati</taxon>
        <taxon>Bacteroidota</taxon>
        <taxon>Flavobacteriia</taxon>
        <taxon>Flavobacteriales</taxon>
        <taxon>Flavobacteriaceae</taxon>
        <taxon>Capnocytophaga</taxon>
    </lineage>
</organism>